<dbReference type="Gene3D" id="3.10.180.10">
    <property type="entry name" value="2,3-Dihydroxybiphenyl 1,2-Dioxygenase, domain 1"/>
    <property type="match status" value="1"/>
</dbReference>
<sequence>MLAIDHIVIATKDPAQAAHDFERKHRVTTVQGGKHDNWGTYNYVAYFENDCYMEWIGIFDEGIAKKSTNPLIKQLVSAFHNKIEGIIQLALRAEKMDNYIDHFDATGVKYAGPVPGSRKRPDGSTLQWQMLFPEPETALPFLIEWGEVKNIPQDERLVNKQHLRSITFGMKEIEVFKHIYQLDSCHHPVKLENGFLHLVGHEHLDFEIA</sequence>
<dbReference type="Pfam" id="PF13468">
    <property type="entry name" value="Glyoxalase_3"/>
    <property type="match status" value="1"/>
</dbReference>
<dbReference type="InterPro" id="IPR029068">
    <property type="entry name" value="Glyas_Bleomycin-R_OHBP_Dase"/>
</dbReference>
<dbReference type="PANTHER" id="PTHR40265">
    <property type="entry name" value="BLL2707 PROTEIN"/>
    <property type="match status" value="1"/>
</dbReference>
<evidence type="ECO:0000313" key="2">
    <source>
        <dbReference type="EMBL" id="MBP1968635.1"/>
    </source>
</evidence>
<dbReference type="InterPro" id="IPR025870">
    <property type="entry name" value="Glyoxalase-like_dom"/>
</dbReference>
<protein>
    <recommendedName>
        <fullName evidence="1">Glyoxalase-like domain-containing protein</fullName>
    </recommendedName>
</protein>
<accession>A0ABS4ICH6</accession>
<evidence type="ECO:0000313" key="3">
    <source>
        <dbReference type="Proteomes" id="UP001519345"/>
    </source>
</evidence>
<gene>
    <name evidence="2" type="ORF">J2Z83_000727</name>
</gene>
<dbReference type="SUPFAM" id="SSF54593">
    <property type="entry name" value="Glyoxalase/Bleomycin resistance protein/Dihydroxybiphenyl dioxygenase"/>
    <property type="match status" value="1"/>
</dbReference>
<dbReference type="Proteomes" id="UP001519345">
    <property type="component" value="Unassembled WGS sequence"/>
</dbReference>
<organism evidence="2 3">
    <name type="scientific">Virgibacillus natechei</name>
    <dbReference type="NCBI Taxonomy" id="1216297"/>
    <lineage>
        <taxon>Bacteria</taxon>
        <taxon>Bacillati</taxon>
        <taxon>Bacillota</taxon>
        <taxon>Bacilli</taxon>
        <taxon>Bacillales</taxon>
        <taxon>Bacillaceae</taxon>
        <taxon>Virgibacillus</taxon>
    </lineage>
</organism>
<dbReference type="EMBL" id="JAGGKX010000002">
    <property type="protein sequence ID" value="MBP1968635.1"/>
    <property type="molecule type" value="Genomic_DNA"/>
</dbReference>
<name>A0ABS4ICH6_9BACI</name>
<feature type="domain" description="Glyoxalase-like" evidence="1">
    <location>
        <begin position="4"/>
        <end position="180"/>
    </location>
</feature>
<keyword evidence="3" id="KW-1185">Reference proteome</keyword>
<comment type="caution">
    <text evidence="2">The sequence shown here is derived from an EMBL/GenBank/DDBJ whole genome shotgun (WGS) entry which is preliminary data.</text>
</comment>
<dbReference type="PANTHER" id="PTHR40265:SF1">
    <property type="entry name" value="GLYOXALASE-LIKE DOMAIN-CONTAINING PROTEIN"/>
    <property type="match status" value="1"/>
</dbReference>
<evidence type="ECO:0000259" key="1">
    <source>
        <dbReference type="Pfam" id="PF13468"/>
    </source>
</evidence>
<reference evidence="2 3" key="1">
    <citation type="submission" date="2021-03" db="EMBL/GenBank/DDBJ databases">
        <title>Genomic Encyclopedia of Type Strains, Phase IV (KMG-IV): sequencing the most valuable type-strain genomes for metagenomic binning, comparative biology and taxonomic classification.</title>
        <authorList>
            <person name="Goeker M."/>
        </authorList>
    </citation>
    <scope>NUCLEOTIDE SEQUENCE [LARGE SCALE GENOMIC DNA]</scope>
    <source>
        <strain evidence="2 3">DSM 25609</strain>
    </source>
</reference>
<dbReference type="RefSeq" id="WP_209461842.1">
    <property type="nucleotide sequence ID" value="NZ_CP110224.1"/>
</dbReference>
<proteinExistence type="predicted"/>